<keyword evidence="3" id="KW-0997">Cell inner membrane</keyword>
<dbReference type="InterPro" id="IPR003593">
    <property type="entry name" value="AAA+_ATPase"/>
</dbReference>
<dbReference type="GO" id="GO:0071934">
    <property type="term" value="P:thiamine transmembrane transport"/>
    <property type="evidence" value="ECO:0007669"/>
    <property type="project" value="InterPro"/>
</dbReference>
<keyword evidence="5 9" id="KW-0067">ATP-binding</keyword>
<evidence type="ECO:0000256" key="4">
    <source>
        <dbReference type="ARBA" id="ARBA00022741"/>
    </source>
</evidence>
<dbReference type="OrthoDB" id="9802264at2"/>
<keyword evidence="10" id="KW-1185">Reference proteome</keyword>
<reference evidence="9 10" key="1">
    <citation type="submission" date="2018-09" db="EMBL/GenBank/DDBJ databases">
        <title>Draft genome sequence of Buttiauxella izardii CCUG 35510T.</title>
        <authorList>
            <person name="Salva-Serra F."/>
            <person name="Marathe N."/>
            <person name="Moore E."/>
            <person name="Stadler-Svensson L."/>
            <person name="Engstrom-Jakobsson H."/>
        </authorList>
    </citation>
    <scope>NUCLEOTIDE SEQUENCE [LARGE SCALE GENOMIC DNA]</scope>
    <source>
        <strain evidence="9 10">CCUG 35510</strain>
    </source>
</reference>
<dbReference type="InterPro" id="IPR003439">
    <property type="entry name" value="ABC_transporter-like_ATP-bd"/>
</dbReference>
<dbReference type="InterPro" id="IPR027417">
    <property type="entry name" value="P-loop_NTPase"/>
</dbReference>
<keyword evidence="4" id="KW-0547">Nucleotide-binding</keyword>
<dbReference type="InterPro" id="IPR005968">
    <property type="entry name" value="Thiamine_ABC_ThiQ"/>
</dbReference>
<dbReference type="GO" id="GO:0042626">
    <property type="term" value="F:ATPase-coupled transmembrane transporter activity"/>
    <property type="evidence" value="ECO:0007669"/>
    <property type="project" value="InterPro"/>
</dbReference>
<comment type="caution">
    <text evidence="9">The sequence shown here is derived from an EMBL/GenBank/DDBJ whole genome shotgun (WGS) entry which is preliminary data.</text>
</comment>
<dbReference type="Proteomes" id="UP000276295">
    <property type="component" value="Unassembled WGS sequence"/>
</dbReference>
<evidence type="ECO:0000313" key="9">
    <source>
        <dbReference type="EMBL" id="RJT23120.1"/>
    </source>
</evidence>
<dbReference type="SMART" id="SM00382">
    <property type="entry name" value="AAA"/>
    <property type="match status" value="1"/>
</dbReference>
<dbReference type="FunFam" id="3.40.50.300:FF:001071">
    <property type="entry name" value="Thiamine import ATP-binding protein ThiQ"/>
    <property type="match status" value="1"/>
</dbReference>
<evidence type="ECO:0000256" key="5">
    <source>
        <dbReference type="ARBA" id="ARBA00022840"/>
    </source>
</evidence>
<evidence type="ECO:0000256" key="7">
    <source>
        <dbReference type="ARBA" id="ARBA00023136"/>
    </source>
</evidence>
<sequence>MLTLTDVTWLYHHLPMRFSMKINAGERVAVLGPSGAGKSTLLSLIAGFLTPASGQITLHGEDHTRTAPAQRPVSMLFQENNLFNHLTVRQNIGLGLNPGLKLSATQQQRLATIASQMAISDLLDRLPSQLSGGQRQRVALARCLVREQPILLLDEPFSALDPALRQEMLQLLDDLCRQQQLTLLMVSHSIEDAARIAERSLVVVDGRIAWDGDTTTLLSGEASASALLGINGAR</sequence>
<dbReference type="InterPro" id="IPR017871">
    <property type="entry name" value="ABC_transporter-like_CS"/>
</dbReference>
<keyword evidence="1" id="KW-0813">Transport</keyword>
<gene>
    <name evidence="9" type="primary">thiQ</name>
    <name evidence="9" type="ORF">D6029_11315</name>
</gene>
<dbReference type="GO" id="GO:0016020">
    <property type="term" value="C:membrane"/>
    <property type="evidence" value="ECO:0007669"/>
    <property type="project" value="InterPro"/>
</dbReference>
<dbReference type="EMBL" id="QZWH01000022">
    <property type="protein sequence ID" value="RJT23120.1"/>
    <property type="molecule type" value="Genomic_DNA"/>
</dbReference>
<evidence type="ECO:0000256" key="3">
    <source>
        <dbReference type="ARBA" id="ARBA00022519"/>
    </source>
</evidence>
<feature type="domain" description="ABC transporter" evidence="8">
    <location>
        <begin position="2"/>
        <end position="230"/>
    </location>
</feature>
<dbReference type="GO" id="GO:0016887">
    <property type="term" value="F:ATP hydrolysis activity"/>
    <property type="evidence" value="ECO:0007669"/>
    <property type="project" value="InterPro"/>
</dbReference>
<dbReference type="SUPFAM" id="SSF52540">
    <property type="entry name" value="P-loop containing nucleoside triphosphate hydrolases"/>
    <property type="match status" value="1"/>
</dbReference>
<dbReference type="NCBIfam" id="NF008039">
    <property type="entry name" value="PRK10771.1"/>
    <property type="match status" value="1"/>
</dbReference>
<dbReference type="AlphaFoldDB" id="A0A3A5JXZ0"/>
<dbReference type="Pfam" id="PF00005">
    <property type="entry name" value="ABC_tran"/>
    <property type="match status" value="1"/>
</dbReference>
<dbReference type="RefSeq" id="WP_120064846.1">
    <property type="nucleotide sequence ID" value="NZ_QZWH01000022.1"/>
</dbReference>
<dbReference type="PANTHER" id="PTHR42781:SF1">
    <property type="entry name" value="THIAMINE IMPORT ATP-BINDING PROTEIN THIQ"/>
    <property type="match status" value="1"/>
</dbReference>
<dbReference type="NCBIfam" id="TIGR01277">
    <property type="entry name" value="thiQ"/>
    <property type="match status" value="1"/>
</dbReference>
<keyword evidence="2" id="KW-1003">Cell membrane</keyword>
<evidence type="ECO:0000313" key="10">
    <source>
        <dbReference type="Proteomes" id="UP000276295"/>
    </source>
</evidence>
<dbReference type="GO" id="GO:0005524">
    <property type="term" value="F:ATP binding"/>
    <property type="evidence" value="ECO:0007669"/>
    <property type="project" value="UniProtKB-KW"/>
</dbReference>
<evidence type="ECO:0000256" key="6">
    <source>
        <dbReference type="ARBA" id="ARBA00022967"/>
    </source>
</evidence>
<dbReference type="PROSITE" id="PS00211">
    <property type="entry name" value="ABC_TRANSPORTER_1"/>
    <property type="match status" value="1"/>
</dbReference>
<keyword evidence="6" id="KW-1278">Translocase</keyword>
<accession>A0A3A5JXZ0</accession>
<dbReference type="InterPro" id="IPR050093">
    <property type="entry name" value="ABC_SmlMolc_Importer"/>
</dbReference>
<name>A0A3A5JXZ0_9ENTR</name>
<dbReference type="PROSITE" id="PS50893">
    <property type="entry name" value="ABC_TRANSPORTER_2"/>
    <property type="match status" value="1"/>
</dbReference>
<dbReference type="Gene3D" id="3.40.50.300">
    <property type="entry name" value="P-loop containing nucleotide triphosphate hydrolases"/>
    <property type="match status" value="1"/>
</dbReference>
<proteinExistence type="predicted"/>
<dbReference type="PANTHER" id="PTHR42781">
    <property type="entry name" value="SPERMIDINE/PUTRESCINE IMPORT ATP-BINDING PROTEIN POTA"/>
    <property type="match status" value="1"/>
</dbReference>
<keyword evidence="7" id="KW-0472">Membrane</keyword>
<evidence type="ECO:0000259" key="8">
    <source>
        <dbReference type="PROSITE" id="PS50893"/>
    </source>
</evidence>
<organism evidence="9 10">
    <name type="scientific">Buttiauxella izardii</name>
    <dbReference type="NCBI Taxonomy" id="82991"/>
    <lineage>
        <taxon>Bacteria</taxon>
        <taxon>Pseudomonadati</taxon>
        <taxon>Pseudomonadota</taxon>
        <taxon>Gammaproteobacteria</taxon>
        <taxon>Enterobacterales</taxon>
        <taxon>Enterobacteriaceae</taxon>
        <taxon>Buttiauxella</taxon>
    </lineage>
</organism>
<protein>
    <submittedName>
        <fullName evidence="9">Thiamine ABC transporter ATP-binding protein ThiQ</fullName>
    </submittedName>
</protein>
<evidence type="ECO:0000256" key="1">
    <source>
        <dbReference type="ARBA" id="ARBA00022448"/>
    </source>
</evidence>
<evidence type="ECO:0000256" key="2">
    <source>
        <dbReference type="ARBA" id="ARBA00022475"/>
    </source>
</evidence>